<gene>
    <name evidence="3" type="ORF">FHK87_02540</name>
</gene>
<dbReference type="Proteomes" id="UP000315540">
    <property type="component" value="Unassembled WGS sequence"/>
</dbReference>
<proteinExistence type="predicted"/>
<dbReference type="InterPro" id="IPR028098">
    <property type="entry name" value="Glyco_trans_4-like_N"/>
</dbReference>
<dbReference type="CDD" id="cd03808">
    <property type="entry name" value="GT4_CapM-like"/>
    <property type="match status" value="1"/>
</dbReference>
<dbReference type="Pfam" id="PF00534">
    <property type="entry name" value="Glycos_transf_1"/>
    <property type="match status" value="1"/>
</dbReference>
<dbReference type="Pfam" id="PF13477">
    <property type="entry name" value="Glyco_trans_4_2"/>
    <property type="match status" value="1"/>
</dbReference>
<dbReference type="InterPro" id="IPR001296">
    <property type="entry name" value="Glyco_trans_1"/>
</dbReference>
<sequence>MKKIIRVTTVPISLGKLLQGQLKFMSQYYEVIGVSGEGDGKLETVGQQENVRVIPVEMTRKITPFKDLAAVYNLYKIFKKEKPFIVHSHTPKAGTLSMLAAKLAGVPHRLHTIAGLPLLEASGAKRLLLDTVEKCTYACATKIYPNSKGLNDIIIQNKYTRKKKLKVIANGSSNGIDTSFFDSDLYSVEQKKKLSSDLGIGDSDTVIIFVGRLVKDKGINELISAFTKIHADHNDVKLLLVGTYEKELDPLLEKTETEILNNPNIISVGWQNDVRPYLAIADILAFPSYREGFPNVVMQAAAMGLASVVTDINGCNEIIEEGTNGVIIPPKNTEKLFLALKEFVENIPLRERLASKARESITSRYERQLLWDSILEEYRQL</sequence>
<reference evidence="3 4" key="1">
    <citation type="submission" date="2019-06" db="EMBL/GenBank/DDBJ databases">
        <authorList>
            <person name="Meng X."/>
        </authorList>
    </citation>
    <scope>NUCLEOTIDE SEQUENCE [LARGE SCALE GENOMIC DNA]</scope>
    <source>
        <strain evidence="3 4">M625</strain>
    </source>
</reference>
<dbReference type="GO" id="GO:0016757">
    <property type="term" value="F:glycosyltransferase activity"/>
    <property type="evidence" value="ECO:0007669"/>
    <property type="project" value="InterPro"/>
</dbReference>
<keyword evidence="3" id="KW-0808">Transferase</keyword>
<evidence type="ECO:0000313" key="4">
    <source>
        <dbReference type="Proteomes" id="UP000315540"/>
    </source>
</evidence>
<dbReference type="OrthoDB" id="9790710at2"/>
<evidence type="ECO:0000313" key="3">
    <source>
        <dbReference type="EMBL" id="TPN89119.1"/>
    </source>
</evidence>
<feature type="domain" description="Glycosyl transferase family 1" evidence="1">
    <location>
        <begin position="191"/>
        <end position="359"/>
    </location>
</feature>
<dbReference type="RefSeq" id="WP_140589392.1">
    <property type="nucleotide sequence ID" value="NZ_VFWZ01000001.1"/>
</dbReference>
<feature type="domain" description="Glycosyltransferase subfamily 4-like N-terminal" evidence="2">
    <location>
        <begin position="24"/>
        <end position="145"/>
    </location>
</feature>
<dbReference type="AlphaFoldDB" id="A0A504JQJ1"/>
<organism evidence="3 4">
    <name type="scientific">Aquimarina algicola</name>
    <dbReference type="NCBI Taxonomy" id="2589995"/>
    <lineage>
        <taxon>Bacteria</taxon>
        <taxon>Pseudomonadati</taxon>
        <taxon>Bacteroidota</taxon>
        <taxon>Flavobacteriia</taxon>
        <taxon>Flavobacteriales</taxon>
        <taxon>Flavobacteriaceae</taxon>
        <taxon>Aquimarina</taxon>
    </lineage>
</organism>
<name>A0A504JQJ1_9FLAO</name>
<accession>A0A504JQJ1</accession>
<dbReference type="EMBL" id="VFWZ01000001">
    <property type="protein sequence ID" value="TPN89119.1"/>
    <property type="molecule type" value="Genomic_DNA"/>
</dbReference>
<comment type="caution">
    <text evidence="3">The sequence shown here is derived from an EMBL/GenBank/DDBJ whole genome shotgun (WGS) entry which is preliminary data.</text>
</comment>
<evidence type="ECO:0000259" key="2">
    <source>
        <dbReference type="Pfam" id="PF13477"/>
    </source>
</evidence>
<evidence type="ECO:0000259" key="1">
    <source>
        <dbReference type="Pfam" id="PF00534"/>
    </source>
</evidence>
<dbReference type="Gene3D" id="3.40.50.2000">
    <property type="entry name" value="Glycogen Phosphorylase B"/>
    <property type="match status" value="2"/>
</dbReference>
<keyword evidence="4" id="KW-1185">Reference proteome</keyword>
<protein>
    <submittedName>
        <fullName evidence="3">Glycosyltransferase family 4 protein</fullName>
    </submittedName>
</protein>
<dbReference type="PANTHER" id="PTHR12526:SF630">
    <property type="entry name" value="GLYCOSYLTRANSFERASE"/>
    <property type="match status" value="1"/>
</dbReference>
<dbReference type="PANTHER" id="PTHR12526">
    <property type="entry name" value="GLYCOSYLTRANSFERASE"/>
    <property type="match status" value="1"/>
</dbReference>
<dbReference type="SUPFAM" id="SSF53756">
    <property type="entry name" value="UDP-Glycosyltransferase/glycogen phosphorylase"/>
    <property type="match status" value="1"/>
</dbReference>